<dbReference type="RefSeq" id="WP_007695382.1">
    <property type="nucleotide sequence ID" value="NZ_AJRK01000406.1"/>
</dbReference>
<name>M0LX06_9EURY</name>
<comment type="subcellular location">
    <subcellularLocation>
        <location evidence="1">Cell envelope</location>
    </subcellularLocation>
</comment>
<dbReference type="InterPro" id="IPR051313">
    <property type="entry name" value="Bact_iron-sidero_bind"/>
</dbReference>
<feature type="compositionally biased region" description="Low complexity" evidence="4">
    <location>
        <begin position="30"/>
        <end position="40"/>
    </location>
</feature>
<protein>
    <submittedName>
        <fullName evidence="6">Putative iron-III ABC transporter periplasmic substrate-binding protein</fullName>
    </submittedName>
</protein>
<organism evidence="6 7">
    <name type="scientific">Halococcus hamelinensis 100A6</name>
    <dbReference type="NCBI Taxonomy" id="1132509"/>
    <lineage>
        <taxon>Archaea</taxon>
        <taxon>Methanobacteriati</taxon>
        <taxon>Methanobacteriota</taxon>
        <taxon>Stenosarchaea group</taxon>
        <taxon>Halobacteria</taxon>
        <taxon>Halobacteriales</taxon>
        <taxon>Halococcaceae</taxon>
        <taxon>Halococcus</taxon>
    </lineage>
</organism>
<dbReference type="PATRIC" id="fig|1132509.6.peg.3548"/>
<feature type="compositionally biased region" description="Low complexity" evidence="4">
    <location>
        <begin position="48"/>
        <end position="92"/>
    </location>
</feature>
<sequence length="435" mass="47737">MTDDDPSSRRPTRRDYVKYGGAIVGGGLLAGCSGQSSSDSESTERASDSTSGEGATGSSATASDTDPTSTGDATSSTAVETGTASSGSSYTAELSPVGTVTLDAPPENVFTHFPWFPDMASALGQGDTINDLWWDGTVEGLEYFTTEFDGFEVEWADEAGEYGFTKERLYELDSDLHLVDPAWVTTEDNWSRSDVEEVTNNVGPWLGNYYSSYHGTPPKGWADGYEYTTLWELFDRVASLYGERERYEALASVHDDLLGTVEDGLPPKSERPSVAYVSVTEDLSEIYRLRLNAPGYWNAHTRPLGATDAFGNESFSGPFNQIDLEALLAADPDVVLALWTVTETVDFGTLKRNLENDPIGSELSAVGNERVYPQGTRWQGPLMNLFQTEMTAKELYPDRFGEWPDYRDGDPYPEFGPDEQLFDHRRVANVVTGND</sequence>
<dbReference type="Pfam" id="PF01497">
    <property type="entry name" value="Peripla_BP_2"/>
    <property type="match status" value="1"/>
</dbReference>
<dbReference type="PANTHER" id="PTHR30532:SF1">
    <property type="entry name" value="IRON(3+)-HYDROXAMATE-BINDING PROTEIN FHUD"/>
    <property type="match status" value="1"/>
</dbReference>
<evidence type="ECO:0000256" key="1">
    <source>
        <dbReference type="ARBA" id="ARBA00004196"/>
    </source>
</evidence>
<evidence type="ECO:0000256" key="3">
    <source>
        <dbReference type="ARBA" id="ARBA00022729"/>
    </source>
</evidence>
<feature type="domain" description="Fe/B12 periplasmic-binding" evidence="5">
    <location>
        <begin position="167"/>
        <end position="372"/>
    </location>
</feature>
<dbReference type="EMBL" id="AOMB01000041">
    <property type="protein sequence ID" value="EMA36630.1"/>
    <property type="molecule type" value="Genomic_DNA"/>
</dbReference>
<proteinExistence type="predicted"/>
<dbReference type="Proteomes" id="UP000011566">
    <property type="component" value="Unassembled WGS sequence"/>
</dbReference>
<evidence type="ECO:0000313" key="6">
    <source>
        <dbReference type="EMBL" id="EMA36630.1"/>
    </source>
</evidence>
<dbReference type="PANTHER" id="PTHR30532">
    <property type="entry name" value="IRON III DICITRATE-BINDING PERIPLASMIC PROTEIN"/>
    <property type="match status" value="1"/>
</dbReference>
<evidence type="ECO:0000313" key="7">
    <source>
        <dbReference type="Proteomes" id="UP000011566"/>
    </source>
</evidence>
<dbReference type="InterPro" id="IPR002491">
    <property type="entry name" value="ABC_transptr_periplasmic_BD"/>
</dbReference>
<dbReference type="PROSITE" id="PS51318">
    <property type="entry name" value="TAT"/>
    <property type="match status" value="1"/>
</dbReference>
<gene>
    <name evidence="6" type="ORF">C447_15271</name>
</gene>
<dbReference type="OrthoDB" id="304381at2157"/>
<feature type="region of interest" description="Disordered" evidence="4">
    <location>
        <begin position="28"/>
        <end position="92"/>
    </location>
</feature>
<reference evidence="6 7" key="1">
    <citation type="journal article" date="2014" name="PLoS Genet.">
        <title>Phylogenetically driven sequencing of extremely halophilic archaea reveals strategies for static and dynamic osmo-response.</title>
        <authorList>
            <person name="Becker E.A."/>
            <person name="Seitzer P.M."/>
            <person name="Tritt A."/>
            <person name="Larsen D."/>
            <person name="Krusor M."/>
            <person name="Yao A.I."/>
            <person name="Wu D."/>
            <person name="Madern D."/>
            <person name="Eisen J.A."/>
            <person name="Darling A.E."/>
            <person name="Facciotti M.T."/>
        </authorList>
    </citation>
    <scope>NUCLEOTIDE SEQUENCE [LARGE SCALE GENOMIC DNA]</scope>
    <source>
        <strain evidence="6 7">100A6</strain>
    </source>
</reference>
<dbReference type="AlphaFoldDB" id="M0LX06"/>
<dbReference type="InterPro" id="IPR006311">
    <property type="entry name" value="TAT_signal"/>
</dbReference>
<dbReference type="Gene3D" id="3.40.50.1980">
    <property type="entry name" value="Nitrogenase molybdenum iron protein domain"/>
    <property type="match status" value="1"/>
</dbReference>
<evidence type="ECO:0000259" key="5">
    <source>
        <dbReference type="Pfam" id="PF01497"/>
    </source>
</evidence>
<keyword evidence="3" id="KW-0732">Signal</keyword>
<keyword evidence="2" id="KW-0813">Transport</keyword>
<evidence type="ECO:0000256" key="4">
    <source>
        <dbReference type="SAM" id="MobiDB-lite"/>
    </source>
</evidence>
<keyword evidence="7" id="KW-1185">Reference proteome</keyword>
<accession>M0LX06</accession>
<dbReference type="eggNOG" id="arCOG06180">
    <property type="taxonomic scope" value="Archaea"/>
</dbReference>
<dbReference type="SUPFAM" id="SSF53807">
    <property type="entry name" value="Helical backbone' metal receptor"/>
    <property type="match status" value="1"/>
</dbReference>
<comment type="caution">
    <text evidence="6">The sequence shown here is derived from an EMBL/GenBank/DDBJ whole genome shotgun (WGS) entry which is preliminary data.</text>
</comment>
<evidence type="ECO:0000256" key="2">
    <source>
        <dbReference type="ARBA" id="ARBA00022448"/>
    </source>
</evidence>